<keyword evidence="9" id="KW-1185">Reference proteome</keyword>
<dbReference type="InterPro" id="IPR019874">
    <property type="entry name" value="RF_methyltr_PrmC"/>
</dbReference>
<accession>A0A5C9A8L7</accession>
<dbReference type="RefSeq" id="WP_148066652.1">
    <property type="nucleotide sequence ID" value="NZ_VRZA01000001.1"/>
</dbReference>
<feature type="binding site" evidence="5">
    <location>
        <position position="166"/>
    </location>
    <ligand>
        <name>S-adenosyl-L-methionine</name>
        <dbReference type="ChEBI" id="CHEBI:59789"/>
    </ligand>
</feature>
<dbReference type="HAMAP" id="MF_02126">
    <property type="entry name" value="RF_methyltr_PrmC"/>
    <property type="match status" value="1"/>
</dbReference>
<keyword evidence="3 5" id="KW-0949">S-adenosyl-L-methionine</keyword>
<dbReference type="EC" id="2.1.1.297" evidence="5"/>
<reference evidence="8 9" key="1">
    <citation type="submission" date="2019-08" db="EMBL/GenBank/DDBJ databases">
        <title>Parahaliea maris sp. nov., isolated from the surface seawater.</title>
        <authorList>
            <person name="Liu Y."/>
        </authorList>
    </citation>
    <scope>NUCLEOTIDE SEQUENCE [LARGE SCALE GENOMIC DNA]</scope>
    <source>
        <strain evidence="8 9">HSLHS9</strain>
    </source>
</reference>
<feature type="domain" description="Release factor glutamine methyltransferase N-terminal" evidence="7">
    <location>
        <begin position="6"/>
        <end position="72"/>
    </location>
</feature>
<dbReference type="PANTHER" id="PTHR18895:SF74">
    <property type="entry name" value="MTRF1L RELEASE FACTOR GLUTAMINE METHYLTRANSFERASE"/>
    <property type="match status" value="1"/>
</dbReference>
<dbReference type="InterPro" id="IPR007848">
    <property type="entry name" value="Small_mtfrase_dom"/>
</dbReference>
<dbReference type="Gene3D" id="3.40.50.150">
    <property type="entry name" value="Vaccinia Virus protein VP39"/>
    <property type="match status" value="1"/>
</dbReference>
<evidence type="ECO:0000256" key="5">
    <source>
        <dbReference type="HAMAP-Rule" id="MF_02126"/>
    </source>
</evidence>
<dbReference type="Pfam" id="PF17827">
    <property type="entry name" value="PrmC_N"/>
    <property type="match status" value="1"/>
</dbReference>
<dbReference type="NCBIfam" id="TIGR03534">
    <property type="entry name" value="RF_mod_PrmC"/>
    <property type="match status" value="1"/>
</dbReference>
<evidence type="ECO:0000259" key="6">
    <source>
        <dbReference type="Pfam" id="PF05175"/>
    </source>
</evidence>
<organism evidence="8 9">
    <name type="scientific">Parahaliea maris</name>
    <dbReference type="NCBI Taxonomy" id="2716870"/>
    <lineage>
        <taxon>Bacteria</taxon>
        <taxon>Pseudomonadati</taxon>
        <taxon>Pseudomonadota</taxon>
        <taxon>Gammaproteobacteria</taxon>
        <taxon>Cellvibrionales</taxon>
        <taxon>Halieaceae</taxon>
        <taxon>Parahaliea</taxon>
    </lineage>
</organism>
<gene>
    <name evidence="5 8" type="primary">prmC</name>
    <name evidence="8" type="ORF">FV139_02495</name>
</gene>
<evidence type="ECO:0000256" key="4">
    <source>
        <dbReference type="ARBA" id="ARBA00048391"/>
    </source>
</evidence>
<dbReference type="InterPro" id="IPR004556">
    <property type="entry name" value="HemK-like"/>
</dbReference>
<comment type="catalytic activity">
    <reaction evidence="4 5">
        <text>L-glutaminyl-[peptide chain release factor] + S-adenosyl-L-methionine = N(5)-methyl-L-glutaminyl-[peptide chain release factor] + S-adenosyl-L-homocysteine + H(+)</text>
        <dbReference type="Rhea" id="RHEA:42896"/>
        <dbReference type="Rhea" id="RHEA-COMP:10271"/>
        <dbReference type="Rhea" id="RHEA-COMP:10272"/>
        <dbReference type="ChEBI" id="CHEBI:15378"/>
        <dbReference type="ChEBI" id="CHEBI:30011"/>
        <dbReference type="ChEBI" id="CHEBI:57856"/>
        <dbReference type="ChEBI" id="CHEBI:59789"/>
        <dbReference type="ChEBI" id="CHEBI:61891"/>
        <dbReference type="EC" id="2.1.1.297"/>
    </reaction>
</comment>
<dbReference type="InterPro" id="IPR002052">
    <property type="entry name" value="DNA_methylase_N6_adenine_CS"/>
</dbReference>
<dbReference type="InterPro" id="IPR050320">
    <property type="entry name" value="N5-glutamine_MTase"/>
</dbReference>
<dbReference type="Proteomes" id="UP000321039">
    <property type="component" value="Unassembled WGS sequence"/>
</dbReference>
<evidence type="ECO:0000259" key="7">
    <source>
        <dbReference type="Pfam" id="PF17827"/>
    </source>
</evidence>
<dbReference type="InterPro" id="IPR040758">
    <property type="entry name" value="PrmC_N"/>
</dbReference>
<dbReference type="GO" id="GO:0003676">
    <property type="term" value="F:nucleic acid binding"/>
    <property type="evidence" value="ECO:0007669"/>
    <property type="project" value="InterPro"/>
</dbReference>
<dbReference type="FunFam" id="3.40.50.150:FF:000053">
    <property type="entry name" value="Release factor glutamine methyltransferase"/>
    <property type="match status" value="1"/>
</dbReference>
<keyword evidence="2 5" id="KW-0808">Transferase</keyword>
<feature type="binding site" evidence="5">
    <location>
        <position position="139"/>
    </location>
    <ligand>
        <name>S-adenosyl-L-methionine</name>
        <dbReference type="ChEBI" id="CHEBI:59789"/>
    </ligand>
</feature>
<dbReference type="EMBL" id="VRZA01000001">
    <property type="protein sequence ID" value="TXS96384.1"/>
    <property type="molecule type" value="Genomic_DNA"/>
</dbReference>
<proteinExistence type="inferred from homology"/>
<dbReference type="NCBIfam" id="TIGR00536">
    <property type="entry name" value="hemK_fam"/>
    <property type="match status" value="1"/>
</dbReference>
<dbReference type="PROSITE" id="PS00092">
    <property type="entry name" value="N6_MTASE"/>
    <property type="match status" value="1"/>
</dbReference>
<dbReference type="GO" id="GO:0032259">
    <property type="term" value="P:methylation"/>
    <property type="evidence" value="ECO:0007669"/>
    <property type="project" value="UniProtKB-KW"/>
</dbReference>
<evidence type="ECO:0000256" key="2">
    <source>
        <dbReference type="ARBA" id="ARBA00022679"/>
    </source>
</evidence>
<dbReference type="GO" id="GO:0102559">
    <property type="term" value="F:peptide chain release factor N(5)-glutamine methyltransferase activity"/>
    <property type="evidence" value="ECO:0007669"/>
    <property type="project" value="UniProtKB-EC"/>
</dbReference>
<feature type="binding site" evidence="5">
    <location>
        <begin position="116"/>
        <end position="120"/>
    </location>
    <ligand>
        <name>S-adenosyl-L-methionine</name>
        <dbReference type="ChEBI" id="CHEBI:59789"/>
    </ligand>
</feature>
<comment type="caution">
    <text evidence="8">The sequence shown here is derived from an EMBL/GenBank/DDBJ whole genome shotgun (WGS) entry which is preliminary data.</text>
</comment>
<dbReference type="PANTHER" id="PTHR18895">
    <property type="entry name" value="HEMK METHYLTRANSFERASE"/>
    <property type="match status" value="1"/>
</dbReference>
<keyword evidence="1 5" id="KW-0489">Methyltransferase</keyword>
<evidence type="ECO:0000313" key="8">
    <source>
        <dbReference type="EMBL" id="TXS96384.1"/>
    </source>
</evidence>
<feature type="domain" description="Methyltransferase small" evidence="6">
    <location>
        <begin position="100"/>
        <end position="189"/>
    </location>
</feature>
<protein>
    <recommendedName>
        <fullName evidence="5">Release factor glutamine methyltransferase</fullName>
        <shortName evidence="5">RF MTase</shortName>
        <ecNumber evidence="5">2.1.1.297</ecNumber>
    </recommendedName>
    <alternativeName>
        <fullName evidence="5">N5-glutamine methyltransferase PrmC</fullName>
    </alternativeName>
    <alternativeName>
        <fullName evidence="5">Protein-(glutamine-N5) MTase PrmC</fullName>
    </alternativeName>
    <alternativeName>
        <fullName evidence="5">Protein-glutamine N-methyltransferase PrmC</fullName>
    </alternativeName>
</protein>
<evidence type="ECO:0000256" key="3">
    <source>
        <dbReference type="ARBA" id="ARBA00022691"/>
    </source>
</evidence>
<comment type="function">
    <text evidence="5">Methylates the class 1 translation termination release factors RF1/PrfA and RF2/PrfB on the glutamine residue of the universally conserved GGQ motif.</text>
</comment>
<sequence>MASVRELLAQAADLPTESPALDAQLLLGHCLGRDRTWLYTWPEKTVEAEPEARYRALLERRRAGEPVAHLTGQRDFWSLSLQVSADTLIPRPDTETLVSEALALALPPAARVLDLGTGTGAIALALAVERPGWDVTATDASAAALSVARQNVARHCPGVRLLEGSWYTPVAGETFDLIVSNPPYIEEDDIHLGQGDVRFEPRSALVAGVSGLDDLAQIIESGPAHLRPGGYLLLEHGYQQGEAVRELLQAAGFKAVASYRDLGGNERVSGGQGC</sequence>
<dbReference type="AlphaFoldDB" id="A0A5C9A8L7"/>
<name>A0A5C9A8L7_9GAMM</name>
<evidence type="ECO:0000256" key="1">
    <source>
        <dbReference type="ARBA" id="ARBA00022603"/>
    </source>
</evidence>
<feature type="binding site" evidence="5">
    <location>
        <begin position="181"/>
        <end position="184"/>
    </location>
    <ligand>
        <name>substrate</name>
    </ligand>
</feature>
<dbReference type="Pfam" id="PF05175">
    <property type="entry name" value="MTS"/>
    <property type="match status" value="1"/>
</dbReference>
<dbReference type="InterPro" id="IPR029063">
    <property type="entry name" value="SAM-dependent_MTases_sf"/>
</dbReference>
<evidence type="ECO:0000313" key="9">
    <source>
        <dbReference type="Proteomes" id="UP000321039"/>
    </source>
</evidence>
<feature type="binding site" evidence="5">
    <location>
        <position position="181"/>
    </location>
    <ligand>
        <name>S-adenosyl-L-methionine</name>
        <dbReference type="ChEBI" id="CHEBI:59789"/>
    </ligand>
</feature>
<dbReference type="CDD" id="cd02440">
    <property type="entry name" value="AdoMet_MTases"/>
    <property type="match status" value="1"/>
</dbReference>
<dbReference type="Gene3D" id="1.10.8.10">
    <property type="entry name" value="DNA helicase RuvA subunit, C-terminal domain"/>
    <property type="match status" value="1"/>
</dbReference>
<dbReference type="SUPFAM" id="SSF53335">
    <property type="entry name" value="S-adenosyl-L-methionine-dependent methyltransferases"/>
    <property type="match status" value="1"/>
</dbReference>
<comment type="similarity">
    <text evidence="5">Belongs to the protein N5-glutamine methyltransferase family. PrmC subfamily.</text>
</comment>